<dbReference type="Proteomes" id="UP000232323">
    <property type="component" value="Unassembled WGS sequence"/>
</dbReference>
<feature type="domain" description="Ubiquitin-like" evidence="3">
    <location>
        <begin position="40"/>
        <end position="108"/>
    </location>
</feature>
<dbReference type="Pfam" id="PF22562">
    <property type="entry name" value="UBA_7"/>
    <property type="match status" value="1"/>
</dbReference>
<comment type="caution">
    <text evidence="4">The sequence shown here is derived from an EMBL/GenBank/DDBJ whole genome shotgun (WGS) entry which is preliminary data.</text>
</comment>
<dbReference type="GO" id="GO:0000151">
    <property type="term" value="C:ubiquitin ligase complex"/>
    <property type="evidence" value="ECO:0007669"/>
    <property type="project" value="TreeGrafter"/>
</dbReference>
<dbReference type="PANTHER" id="PTHR46738:SF1">
    <property type="entry name" value="UBIQUITIN-ASSOCIATED DOMAIN-CONTAINING PROTEIN 1"/>
    <property type="match status" value="1"/>
</dbReference>
<dbReference type="InterPro" id="IPR015940">
    <property type="entry name" value="UBA"/>
</dbReference>
<dbReference type="SUPFAM" id="SSF54236">
    <property type="entry name" value="Ubiquitin-like"/>
    <property type="match status" value="1"/>
</dbReference>
<evidence type="ECO:0000313" key="5">
    <source>
        <dbReference type="Proteomes" id="UP000232323"/>
    </source>
</evidence>
<protein>
    <recommendedName>
        <fullName evidence="6">UBA domain-containing protein</fullName>
    </recommendedName>
</protein>
<dbReference type="CDD" id="cd17039">
    <property type="entry name" value="Ubl_ubiquitin_like"/>
    <property type="match status" value="1"/>
</dbReference>
<dbReference type="InterPro" id="IPR009060">
    <property type="entry name" value="UBA-like_sf"/>
</dbReference>
<dbReference type="InterPro" id="IPR000626">
    <property type="entry name" value="Ubiquitin-like_dom"/>
</dbReference>
<evidence type="ECO:0000256" key="1">
    <source>
        <dbReference type="SAM" id="MobiDB-lite"/>
    </source>
</evidence>
<dbReference type="PANTHER" id="PTHR46738">
    <property type="entry name" value="UBIQUITIN-ASSOCIATED DOMAIN-CONTAINING PROTEIN 1"/>
    <property type="match status" value="1"/>
</dbReference>
<dbReference type="InterPro" id="IPR029071">
    <property type="entry name" value="Ubiquitin-like_domsf"/>
</dbReference>
<feature type="compositionally biased region" description="Basic and acidic residues" evidence="1">
    <location>
        <begin position="412"/>
        <end position="429"/>
    </location>
</feature>
<evidence type="ECO:0000259" key="2">
    <source>
        <dbReference type="PROSITE" id="PS50030"/>
    </source>
</evidence>
<dbReference type="SMART" id="SM00213">
    <property type="entry name" value="UBQ"/>
    <property type="match status" value="1"/>
</dbReference>
<evidence type="ECO:0000313" key="4">
    <source>
        <dbReference type="EMBL" id="GAX78205.1"/>
    </source>
</evidence>
<dbReference type="Pfam" id="PF00240">
    <property type="entry name" value="ubiquitin"/>
    <property type="match status" value="1"/>
</dbReference>
<dbReference type="AlphaFoldDB" id="A0A250X547"/>
<dbReference type="Gene3D" id="1.10.8.10">
    <property type="entry name" value="DNA helicase RuvA subunit, C-terminal domain"/>
    <property type="match status" value="1"/>
</dbReference>
<evidence type="ECO:0000259" key="3">
    <source>
        <dbReference type="PROSITE" id="PS50053"/>
    </source>
</evidence>
<dbReference type="Gene3D" id="3.10.20.90">
    <property type="entry name" value="Phosphatidylinositol 3-kinase Catalytic Subunit, Chain A, domain 1"/>
    <property type="match status" value="1"/>
</dbReference>
<proteinExistence type="predicted"/>
<accession>A0A250X547</accession>
<dbReference type="InterPro" id="IPR052476">
    <property type="entry name" value="UBAC1"/>
</dbReference>
<name>A0A250X547_9CHLO</name>
<dbReference type="STRING" id="1157962.A0A250X547"/>
<feature type="compositionally biased region" description="Gly residues" evidence="1">
    <location>
        <begin position="365"/>
        <end position="382"/>
    </location>
</feature>
<feature type="region of interest" description="Disordered" evidence="1">
    <location>
        <begin position="199"/>
        <end position="218"/>
    </location>
</feature>
<dbReference type="OrthoDB" id="336240at2759"/>
<evidence type="ECO:0008006" key="6">
    <source>
        <dbReference type="Google" id="ProtNLM"/>
    </source>
</evidence>
<dbReference type="GO" id="GO:0031593">
    <property type="term" value="F:polyubiquitin modification-dependent protein binding"/>
    <property type="evidence" value="ECO:0007669"/>
    <property type="project" value="UniProtKB-ARBA"/>
</dbReference>
<feature type="region of interest" description="Disordered" evidence="1">
    <location>
        <begin position="400"/>
        <end position="455"/>
    </location>
</feature>
<feature type="compositionally biased region" description="Low complexity" evidence="1">
    <location>
        <begin position="334"/>
        <end position="344"/>
    </location>
</feature>
<dbReference type="EMBL" id="BEGY01000030">
    <property type="protein sequence ID" value="GAX78205.1"/>
    <property type="molecule type" value="Genomic_DNA"/>
</dbReference>
<gene>
    <name evidence="4" type="ORF">CEUSTIGMA_g5647.t1</name>
</gene>
<reference evidence="4 5" key="1">
    <citation type="submission" date="2017-08" db="EMBL/GenBank/DDBJ databases">
        <title>Acidophilic green algal genome provides insights into adaptation to an acidic environment.</title>
        <authorList>
            <person name="Hirooka S."/>
            <person name="Hirose Y."/>
            <person name="Kanesaki Y."/>
            <person name="Higuchi S."/>
            <person name="Fujiwara T."/>
            <person name="Onuma R."/>
            <person name="Era A."/>
            <person name="Ohbayashi R."/>
            <person name="Uzuka A."/>
            <person name="Nozaki H."/>
            <person name="Yoshikawa H."/>
            <person name="Miyagishima S.Y."/>
        </authorList>
    </citation>
    <scope>NUCLEOTIDE SEQUENCE [LARGE SCALE GENOMIC DNA]</scope>
    <source>
        <strain evidence="4 5">NIES-2499</strain>
    </source>
</reference>
<dbReference type="PROSITE" id="PS50053">
    <property type="entry name" value="UBIQUITIN_2"/>
    <property type="match status" value="1"/>
</dbReference>
<organism evidence="4 5">
    <name type="scientific">Chlamydomonas eustigma</name>
    <dbReference type="NCBI Taxonomy" id="1157962"/>
    <lineage>
        <taxon>Eukaryota</taxon>
        <taxon>Viridiplantae</taxon>
        <taxon>Chlorophyta</taxon>
        <taxon>core chlorophytes</taxon>
        <taxon>Chlorophyceae</taxon>
        <taxon>CS clade</taxon>
        <taxon>Chlamydomonadales</taxon>
        <taxon>Chlamydomonadaceae</taxon>
        <taxon>Chlamydomonas</taxon>
    </lineage>
</organism>
<feature type="compositionally biased region" description="Acidic residues" evidence="1">
    <location>
        <begin position="430"/>
        <end position="446"/>
    </location>
</feature>
<feature type="region of interest" description="Disordered" evidence="1">
    <location>
        <begin position="326"/>
        <end position="349"/>
    </location>
</feature>
<keyword evidence="5" id="KW-1185">Reference proteome</keyword>
<dbReference type="PROSITE" id="PS50030">
    <property type="entry name" value="UBA"/>
    <property type="match status" value="1"/>
</dbReference>
<dbReference type="SUPFAM" id="SSF46934">
    <property type="entry name" value="UBA-like"/>
    <property type="match status" value="1"/>
</dbReference>
<sequence length="455" mass="48635">MLLEGSRLLLRNRRDKGKSYNVYFTHSSSLSLNSSICSAMSLIVRTLRGSIHVDVDENWTVGSLKDTLFHHHSTCLPERQNLVFRGRILKDGLLSESGVKPGSTLVLLPTTPLTKPSSTASTQAPTASEIRAVIVADARQRGLPIREEQHSSSSVSSTLLGMQPRSLADMDNQLMGLIEALEGRLGMLRQGELGVGAGEASDLSATAGPLEPRGAPEGAPAVAQADQAVIEPPEPAADHIQQLADMGFSETLARKALLLHRDRVPEAVEWLLQHGEDADADTPLTQEQLRRVYGSGGSGRGAGGLGSSSSMANAIRDLQMTLMQAVGGAGAGGDSSESGMESDGPVASGARDPLAIFRRRLQAQLGGGGDIPSGVNGGGGEGPNLSDLFPVEALMAFGEHSHEHNEDEEMHDEDHHEEEGGREYEHGEVVDEDEEQYEEEDEEMLDEDSHAEHRE</sequence>
<feature type="region of interest" description="Disordered" evidence="1">
    <location>
        <begin position="365"/>
        <end position="387"/>
    </location>
</feature>
<feature type="domain" description="UBA" evidence="2">
    <location>
        <begin position="231"/>
        <end position="274"/>
    </location>
</feature>